<keyword evidence="3" id="KW-1185">Reference proteome</keyword>
<feature type="compositionally biased region" description="Basic and acidic residues" evidence="1">
    <location>
        <begin position="101"/>
        <end position="115"/>
    </location>
</feature>
<dbReference type="AlphaFoldDB" id="A0A4U2YGX5"/>
<reference evidence="2 3" key="1">
    <citation type="submission" date="2019-04" db="EMBL/GenBank/DDBJ databases">
        <authorList>
            <person name="Dong K."/>
        </authorList>
    </citation>
    <scope>NUCLEOTIDE SEQUENCE [LARGE SCALE GENOMIC DNA]</scope>
    <source>
        <strain evidence="3">dk3543</strain>
    </source>
</reference>
<dbReference type="OrthoDB" id="3731485at2"/>
<proteinExistence type="predicted"/>
<feature type="region of interest" description="Disordered" evidence="1">
    <location>
        <begin position="72"/>
        <end position="115"/>
    </location>
</feature>
<gene>
    <name evidence="2" type="ORF">FC770_15815</name>
</gene>
<accession>A0A4U2YGX5</accession>
<protein>
    <submittedName>
        <fullName evidence="2">Uncharacterized protein</fullName>
    </submittedName>
</protein>
<feature type="compositionally biased region" description="Pro residues" evidence="1">
    <location>
        <begin position="81"/>
        <end position="91"/>
    </location>
</feature>
<sequence length="115" mass="13015">MGGQGEDRRVRAIFFDEDDARAVEARLLRDGYTADLVRERLSGEDDDEDHPWAVVSDAPEFVLDLLTDEFDGWLDPEEPDVAPPPVLPPLELPRAPRRVKRPDLLGDERGTRLDP</sequence>
<evidence type="ECO:0000256" key="1">
    <source>
        <dbReference type="SAM" id="MobiDB-lite"/>
    </source>
</evidence>
<name>A0A4U2YGX5_9ACTN</name>
<evidence type="ECO:0000313" key="2">
    <source>
        <dbReference type="EMBL" id="TKI60276.1"/>
    </source>
</evidence>
<evidence type="ECO:0000313" key="3">
    <source>
        <dbReference type="Proteomes" id="UP000307808"/>
    </source>
</evidence>
<dbReference type="Proteomes" id="UP000307808">
    <property type="component" value="Unassembled WGS sequence"/>
</dbReference>
<organism evidence="2 3">
    <name type="scientific">Nocardioides jishulii</name>
    <dbReference type="NCBI Taxonomy" id="2575440"/>
    <lineage>
        <taxon>Bacteria</taxon>
        <taxon>Bacillati</taxon>
        <taxon>Actinomycetota</taxon>
        <taxon>Actinomycetes</taxon>
        <taxon>Propionibacteriales</taxon>
        <taxon>Nocardioidaceae</taxon>
        <taxon>Nocardioides</taxon>
    </lineage>
</organism>
<comment type="caution">
    <text evidence="2">The sequence shown here is derived from an EMBL/GenBank/DDBJ whole genome shotgun (WGS) entry which is preliminary data.</text>
</comment>
<dbReference type="EMBL" id="SZPY01000005">
    <property type="protein sequence ID" value="TKI60276.1"/>
    <property type="molecule type" value="Genomic_DNA"/>
</dbReference>